<evidence type="ECO:0000313" key="14">
    <source>
        <dbReference type="Proteomes" id="UP001187531"/>
    </source>
</evidence>
<keyword evidence="14" id="KW-1185">Reference proteome</keyword>
<dbReference type="GO" id="GO:0043005">
    <property type="term" value="C:neuron projection"/>
    <property type="evidence" value="ECO:0007669"/>
    <property type="project" value="TreeGrafter"/>
</dbReference>
<feature type="binding site" evidence="8">
    <location>
        <position position="60"/>
    </location>
    <ligand>
        <name>Na(+)</name>
        <dbReference type="ChEBI" id="CHEBI:29101"/>
        <label>1</label>
    </ligand>
</feature>
<comment type="caution">
    <text evidence="13">The sequence shown here is derived from an EMBL/GenBank/DDBJ whole genome shotgun (WGS) entry which is preliminary data.</text>
</comment>
<keyword evidence="6 12" id="KW-1133">Transmembrane helix</keyword>
<feature type="transmembrane region" description="Helical" evidence="12">
    <location>
        <begin position="47"/>
        <end position="65"/>
    </location>
</feature>
<dbReference type="PANTHER" id="PTHR11616">
    <property type="entry name" value="SODIUM/CHLORIDE DEPENDENT TRANSPORTER"/>
    <property type="match status" value="1"/>
</dbReference>
<evidence type="ECO:0000256" key="2">
    <source>
        <dbReference type="ARBA" id="ARBA00006459"/>
    </source>
</evidence>
<feature type="disulfide bond" evidence="9">
    <location>
        <begin position="159"/>
        <end position="168"/>
    </location>
</feature>
<dbReference type="PRINTS" id="PR00176">
    <property type="entry name" value="NANEUSMPORT"/>
</dbReference>
<feature type="transmembrane region" description="Helical" evidence="12">
    <location>
        <begin position="206"/>
        <end position="226"/>
    </location>
</feature>
<keyword evidence="9" id="KW-1015">Disulfide bond</keyword>
<proteinExistence type="inferred from homology"/>
<keyword evidence="8" id="KW-0479">Metal-binding</keyword>
<feature type="binding site" evidence="8">
    <location>
        <position position="56"/>
    </location>
    <ligand>
        <name>Na(+)</name>
        <dbReference type="ChEBI" id="CHEBI:29101"/>
        <label>1</label>
    </ligand>
</feature>
<evidence type="ECO:0000313" key="13">
    <source>
        <dbReference type="EMBL" id="KAK2703127.1"/>
    </source>
</evidence>
<evidence type="ECO:0000256" key="7">
    <source>
        <dbReference type="ARBA" id="ARBA00023136"/>
    </source>
</evidence>
<dbReference type="SUPFAM" id="SSF161070">
    <property type="entry name" value="SNF-like"/>
    <property type="match status" value="1"/>
</dbReference>
<keyword evidence="4 10" id="KW-0812">Transmembrane</keyword>
<dbReference type="Proteomes" id="UP001187531">
    <property type="component" value="Unassembled WGS sequence"/>
</dbReference>
<dbReference type="PROSITE" id="PS00754">
    <property type="entry name" value="NA_NEUROTRAN_SYMP_2"/>
    <property type="match status" value="1"/>
</dbReference>
<dbReference type="EMBL" id="JAVRJZ010000115">
    <property type="protein sequence ID" value="KAK2703127.1"/>
    <property type="molecule type" value="Genomic_DNA"/>
</dbReference>
<feature type="binding site" evidence="8">
    <location>
        <position position="53"/>
    </location>
    <ligand>
        <name>Na(+)</name>
        <dbReference type="ChEBI" id="CHEBI:29101"/>
        <label>1</label>
    </ligand>
</feature>
<reference evidence="13" key="1">
    <citation type="submission" date="2023-07" db="EMBL/GenBank/DDBJ databases">
        <title>Chromosome-level genome assembly of Artemia franciscana.</title>
        <authorList>
            <person name="Jo E."/>
        </authorList>
    </citation>
    <scope>NUCLEOTIDE SEQUENCE</scope>
    <source>
        <tissue evidence="13">Whole body</tissue>
    </source>
</reference>
<dbReference type="Pfam" id="PF00209">
    <property type="entry name" value="SNF"/>
    <property type="match status" value="1"/>
</dbReference>
<organism evidence="13 14">
    <name type="scientific">Artemia franciscana</name>
    <name type="common">Brine shrimp</name>
    <name type="synonym">Artemia sanfranciscana</name>
    <dbReference type="NCBI Taxonomy" id="6661"/>
    <lineage>
        <taxon>Eukaryota</taxon>
        <taxon>Metazoa</taxon>
        <taxon>Ecdysozoa</taxon>
        <taxon>Arthropoda</taxon>
        <taxon>Crustacea</taxon>
        <taxon>Branchiopoda</taxon>
        <taxon>Anostraca</taxon>
        <taxon>Artemiidae</taxon>
        <taxon>Artemia</taxon>
    </lineage>
</organism>
<evidence type="ECO:0000256" key="11">
    <source>
        <dbReference type="SAM" id="MobiDB-lite"/>
    </source>
</evidence>
<comment type="similarity">
    <text evidence="2 10">Belongs to the sodium:neurotransmitter symporter (SNF) (TC 2.A.22) family.</text>
</comment>
<feature type="region of interest" description="Disordered" evidence="11">
    <location>
        <begin position="1"/>
        <end position="37"/>
    </location>
</feature>
<evidence type="ECO:0000256" key="6">
    <source>
        <dbReference type="ARBA" id="ARBA00022989"/>
    </source>
</evidence>
<dbReference type="GO" id="GO:0005335">
    <property type="term" value="F:serotonin:sodium:chloride symporter activity"/>
    <property type="evidence" value="ECO:0007669"/>
    <property type="project" value="TreeGrafter"/>
</dbReference>
<keyword evidence="5 10" id="KW-0769">Symport</keyword>
<dbReference type="GO" id="GO:0051378">
    <property type="term" value="F:serotonin binding"/>
    <property type="evidence" value="ECO:0007669"/>
    <property type="project" value="TreeGrafter"/>
</dbReference>
<dbReference type="GO" id="GO:0006865">
    <property type="term" value="P:amino acid transport"/>
    <property type="evidence" value="ECO:0007669"/>
    <property type="project" value="TreeGrafter"/>
</dbReference>
<evidence type="ECO:0000256" key="3">
    <source>
        <dbReference type="ARBA" id="ARBA00022448"/>
    </source>
</evidence>
<comment type="subcellular location">
    <subcellularLocation>
        <location evidence="1">Membrane</location>
        <topology evidence="1">Multi-pass membrane protein</topology>
    </subcellularLocation>
</comment>
<dbReference type="AlphaFoldDB" id="A0AA88HD26"/>
<evidence type="ECO:0000256" key="12">
    <source>
        <dbReference type="SAM" id="Phobius"/>
    </source>
</evidence>
<evidence type="ECO:0000256" key="9">
    <source>
        <dbReference type="PIRSR" id="PIRSR600175-2"/>
    </source>
</evidence>
<dbReference type="GO" id="GO:0098793">
    <property type="term" value="C:presynapse"/>
    <property type="evidence" value="ECO:0007669"/>
    <property type="project" value="GOC"/>
</dbReference>
<evidence type="ECO:0000256" key="4">
    <source>
        <dbReference type="ARBA" id="ARBA00022692"/>
    </source>
</evidence>
<keyword evidence="8" id="KW-0915">Sodium</keyword>
<accession>A0AA88HD26</accession>
<dbReference type="PROSITE" id="PS00610">
    <property type="entry name" value="NA_NEUROTRAN_SYMP_1"/>
    <property type="match status" value="1"/>
</dbReference>
<evidence type="ECO:0000256" key="1">
    <source>
        <dbReference type="ARBA" id="ARBA00004141"/>
    </source>
</evidence>
<dbReference type="InterPro" id="IPR000175">
    <property type="entry name" value="Na/ntran_symport"/>
</dbReference>
<dbReference type="PANTHER" id="PTHR11616:SF279">
    <property type="entry name" value="SODIUM-DEPENDENT SEROTONIN TRANSPORTER"/>
    <property type="match status" value="1"/>
</dbReference>
<evidence type="ECO:0000256" key="5">
    <source>
        <dbReference type="ARBA" id="ARBA00022847"/>
    </source>
</evidence>
<feature type="binding site" evidence="8">
    <location>
        <position position="55"/>
    </location>
    <ligand>
        <name>Na(+)</name>
        <dbReference type="ChEBI" id="CHEBI:29101"/>
        <label>1</label>
    </ligand>
</feature>
<keyword evidence="7 12" id="KW-0472">Membrane</keyword>
<dbReference type="InterPro" id="IPR037272">
    <property type="entry name" value="SNS_sf"/>
</dbReference>
<name>A0AA88HD26_ARTSF</name>
<evidence type="ECO:0000256" key="8">
    <source>
        <dbReference type="PIRSR" id="PIRSR600175-1"/>
    </source>
</evidence>
<feature type="compositionally biased region" description="Basic and acidic residues" evidence="11">
    <location>
        <begin position="18"/>
        <end position="37"/>
    </location>
</feature>
<dbReference type="GO" id="GO:0046872">
    <property type="term" value="F:metal ion binding"/>
    <property type="evidence" value="ECO:0007669"/>
    <property type="project" value="UniProtKB-KW"/>
</dbReference>
<feature type="non-terminal residue" evidence="13">
    <location>
        <position position="235"/>
    </location>
</feature>
<protein>
    <recommendedName>
        <fullName evidence="10">Transporter</fullName>
    </recommendedName>
</protein>
<sequence length="235" mass="26196">MPGSENEETKSSSSDTSQLERSKLDIQDSPIRHGDEERETWGKKVEFLLAVIGFAVDLGNVWRFPYVCYKNGGGAFLIPYMVMLIFGGLPLFYMELALGQFHRSGCLTVWKKISPALKGIGYAICIIDFYMGMYYNTIIGWAVYFLFASFTNNLPWTSCNNSWNTGNCSAIDAMNGSLNLNSPAKEYYELSVLEINRSGGLEDMGAIKPSLALCVLAVFILVYFSLWKGVRSTGK</sequence>
<gene>
    <name evidence="13" type="ORF">QYM36_018332</name>
</gene>
<keyword evidence="3 10" id="KW-0813">Transport</keyword>
<feature type="transmembrane region" description="Helical" evidence="12">
    <location>
        <begin position="77"/>
        <end position="98"/>
    </location>
</feature>
<evidence type="ECO:0000256" key="10">
    <source>
        <dbReference type="RuleBase" id="RU003732"/>
    </source>
</evidence>
<dbReference type="PROSITE" id="PS50267">
    <property type="entry name" value="NA_NEUROTRAN_SYMP_3"/>
    <property type="match status" value="1"/>
</dbReference>
<dbReference type="GO" id="GO:0005886">
    <property type="term" value="C:plasma membrane"/>
    <property type="evidence" value="ECO:0007669"/>
    <property type="project" value="TreeGrafter"/>
</dbReference>
<feature type="transmembrane region" description="Helical" evidence="12">
    <location>
        <begin position="119"/>
        <end position="147"/>
    </location>
</feature>